<evidence type="ECO:0000256" key="8">
    <source>
        <dbReference type="ARBA" id="ARBA00023004"/>
    </source>
</evidence>
<dbReference type="Pfam" id="PF00919">
    <property type="entry name" value="UPF0004"/>
    <property type="match status" value="1"/>
</dbReference>
<evidence type="ECO:0000256" key="4">
    <source>
        <dbReference type="ARBA" id="ARBA00022679"/>
    </source>
</evidence>
<proteinExistence type="inferred from homology"/>
<dbReference type="PROSITE" id="PS01278">
    <property type="entry name" value="MTTASE_RADICAL"/>
    <property type="match status" value="1"/>
</dbReference>
<dbReference type="FunFam" id="3.40.50.12160:FF:000001">
    <property type="entry name" value="tRNA-2-methylthio-N(6)-dimethylallyladenosine synthase"/>
    <property type="match status" value="1"/>
</dbReference>
<evidence type="ECO:0000256" key="6">
    <source>
        <dbReference type="ARBA" id="ARBA00022694"/>
    </source>
</evidence>
<dbReference type="GO" id="GO:0046872">
    <property type="term" value="F:metal ion binding"/>
    <property type="evidence" value="ECO:0007669"/>
    <property type="project" value="UniProtKB-KW"/>
</dbReference>
<feature type="binding site" evidence="14">
    <location>
        <position position="164"/>
    </location>
    <ligand>
        <name>[4Fe-4S] cluster</name>
        <dbReference type="ChEBI" id="CHEBI:49883"/>
        <label>2</label>
        <note>4Fe-4S-S-AdoMet</note>
    </ligand>
</feature>
<feature type="binding site" evidence="14">
    <location>
        <position position="161"/>
    </location>
    <ligand>
        <name>[4Fe-4S] cluster</name>
        <dbReference type="ChEBI" id="CHEBI:49883"/>
        <label>2</label>
        <note>4Fe-4S-S-AdoMet</note>
    </ligand>
</feature>
<dbReference type="InterPro" id="IPR020612">
    <property type="entry name" value="Methylthiotransferase_CS"/>
</dbReference>
<comment type="similarity">
    <text evidence="14">Belongs to the methylthiotransferase family. MiaB subfamily.</text>
</comment>
<keyword evidence="19" id="KW-1185">Reference proteome</keyword>
<evidence type="ECO:0000313" key="18">
    <source>
        <dbReference type="EMBL" id="MYM57789.1"/>
    </source>
</evidence>
<dbReference type="InterPro" id="IPR023404">
    <property type="entry name" value="rSAM_horseshoe"/>
</dbReference>
<comment type="caution">
    <text evidence="18">The sequence shown here is derived from an EMBL/GenBank/DDBJ whole genome shotgun (WGS) entry which is preliminary data.</text>
</comment>
<evidence type="ECO:0000313" key="19">
    <source>
        <dbReference type="Proteomes" id="UP000478571"/>
    </source>
</evidence>
<dbReference type="GO" id="GO:0005829">
    <property type="term" value="C:cytosol"/>
    <property type="evidence" value="ECO:0007669"/>
    <property type="project" value="TreeGrafter"/>
</dbReference>
<comment type="subcellular location">
    <subcellularLocation>
        <location evidence="14">Cytoplasm</location>
    </subcellularLocation>
</comment>
<dbReference type="PROSITE" id="PS51449">
    <property type="entry name" value="MTTASE_N"/>
    <property type="match status" value="1"/>
</dbReference>
<dbReference type="Pfam" id="PF04055">
    <property type="entry name" value="Radical_SAM"/>
    <property type="match status" value="1"/>
</dbReference>
<dbReference type="InterPro" id="IPR013848">
    <property type="entry name" value="Methylthiotransferase_N"/>
</dbReference>
<evidence type="ECO:0000256" key="10">
    <source>
        <dbReference type="ARBA" id="ARBA00033765"/>
    </source>
</evidence>
<dbReference type="SFLD" id="SFLDF00273">
    <property type="entry name" value="(dimethylallyl)adenosine_tRNA"/>
    <property type="match status" value="1"/>
</dbReference>
<evidence type="ECO:0000256" key="13">
    <source>
        <dbReference type="ARBA" id="ARBA00052587"/>
    </source>
</evidence>
<sequence length="474" mass="53665">MSKKLLIKTWGCQMNEYDSSKMADLLNATNGYELTEEPEEADVLLLNTCSIREKAQEKVFHQLGRWKTLKDKKQGVVIGVGGCVATQEGDHIRERAPFVDVIFGPQTLHRLPEMIKQSQNDDAPVMDISFPEIEKFDRLPEPRAEGATAFVSIMEGCSKYCTYCVVPYTRGEEVSRPLDDVLFEIAQLADQGVREVNLLGQNVNAYRGLTHEGDVCSFAELLRLVASIDGIDRIRFTTSHPLEFTDDIIAVYEDTPELVSFLHLPVQSGSDRILTMMKRPHTGIEYKSIIRKLRKARPDIQISSDFIVGFPGESDMDHQATMKLIKDVDFDMSFSFIFSPRPGTPAADYPCDLSEQTKKDRLYELQQTINAQAMRYSRLMLGTEQRVLVEGPSKKNLMELRARTENNRVVNFEGNAELIGQFVDVKITDVFANSLRGEIIRTEKDMDLRTVISPTQMMARTKREDELGVATFTP</sequence>
<dbReference type="NCBIfam" id="TIGR00089">
    <property type="entry name" value="MiaB/RimO family radical SAM methylthiotransferase"/>
    <property type="match status" value="1"/>
</dbReference>
<dbReference type="PANTHER" id="PTHR43020:SF2">
    <property type="entry name" value="MITOCHONDRIAL TRNA METHYLTHIOTRANSFERASE CDK5RAP1"/>
    <property type="match status" value="1"/>
</dbReference>
<keyword evidence="9 14" id="KW-0411">Iron-sulfur</keyword>
<comment type="function">
    <text evidence="1 14">Catalyzes the methylthiolation of N6-(dimethylallyl)adenosine (i(6)A), leading to the formation of 2-methylthio-N6-(dimethylallyl)adenosine (ms(2)i(6)A) at position 37 in tRNAs that read codons beginning with uridine.</text>
</comment>
<dbReference type="CDD" id="cd01335">
    <property type="entry name" value="Radical_SAM"/>
    <property type="match status" value="1"/>
</dbReference>
<dbReference type="GO" id="GO:0035597">
    <property type="term" value="F:tRNA-2-methylthio-N(6)-dimethylallyladenosine(37) synthase activity"/>
    <property type="evidence" value="ECO:0007669"/>
    <property type="project" value="UniProtKB-EC"/>
</dbReference>
<evidence type="ECO:0000259" key="16">
    <source>
        <dbReference type="PROSITE" id="PS51449"/>
    </source>
</evidence>
<keyword evidence="4 14" id="KW-0808">Transferase</keyword>
<keyword evidence="3 14" id="KW-0963">Cytoplasm</keyword>
<comment type="cofactor">
    <cofactor evidence="14">
        <name>[4Fe-4S] cluster</name>
        <dbReference type="ChEBI" id="CHEBI:49883"/>
    </cofactor>
    <text evidence="14">Binds 2 [4Fe-4S] clusters. One cluster is coordinated with 3 cysteines and an exchangeable S-adenosyl-L-methionine.</text>
</comment>
<dbReference type="InterPro" id="IPR006638">
    <property type="entry name" value="Elp3/MiaA/NifB-like_rSAM"/>
</dbReference>
<feature type="domain" description="TRAM" evidence="15">
    <location>
        <begin position="378"/>
        <end position="441"/>
    </location>
</feature>
<evidence type="ECO:0000256" key="5">
    <source>
        <dbReference type="ARBA" id="ARBA00022691"/>
    </source>
</evidence>
<dbReference type="EC" id="2.8.4.3" evidence="10 14"/>
<comment type="catalytic activity">
    <reaction evidence="13">
        <text>N(6)-dimethylallyladenosine(37) in tRNA + (sulfur carrier)-SH + AH2 + 2 S-adenosyl-L-methionine = 2-methylsulfanyl-N(6)-dimethylallyladenosine(37) in tRNA + (sulfur carrier)-H + 5'-deoxyadenosine + L-methionine + A + S-adenosyl-L-homocysteine + 2 H(+)</text>
        <dbReference type="Rhea" id="RHEA:37067"/>
        <dbReference type="Rhea" id="RHEA-COMP:10375"/>
        <dbReference type="Rhea" id="RHEA-COMP:10376"/>
        <dbReference type="Rhea" id="RHEA-COMP:14737"/>
        <dbReference type="Rhea" id="RHEA-COMP:14739"/>
        <dbReference type="ChEBI" id="CHEBI:13193"/>
        <dbReference type="ChEBI" id="CHEBI:15378"/>
        <dbReference type="ChEBI" id="CHEBI:17319"/>
        <dbReference type="ChEBI" id="CHEBI:17499"/>
        <dbReference type="ChEBI" id="CHEBI:29917"/>
        <dbReference type="ChEBI" id="CHEBI:57844"/>
        <dbReference type="ChEBI" id="CHEBI:57856"/>
        <dbReference type="ChEBI" id="CHEBI:59789"/>
        <dbReference type="ChEBI" id="CHEBI:64428"/>
        <dbReference type="ChEBI" id="CHEBI:74415"/>
        <dbReference type="ChEBI" id="CHEBI:74417"/>
        <dbReference type="EC" id="2.8.4.3"/>
    </reaction>
    <physiologicalReaction direction="left-to-right" evidence="13">
        <dbReference type="Rhea" id="RHEA:37068"/>
    </physiologicalReaction>
</comment>
<keyword evidence="8 14" id="KW-0408">Iron</keyword>
<dbReference type="GO" id="GO:0051539">
    <property type="term" value="F:4 iron, 4 sulfur cluster binding"/>
    <property type="evidence" value="ECO:0007669"/>
    <property type="project" value="UniProtKB-UniRule"/>
</dbReference>
<dbReference type="FunFam" id="3.80.30.20:FF:000001">
    <property type="entry name" value="tRNA-2-methylthio-N(6)-dimethylallyladenosine synthase 2"/>
    <property type="match status" value="1"/>
</dbReference>
<keyword evidence="2 14" id="KW-0004">4Fe-4S</keyword>
<dbReference type="Pfam" id="PF01938">
    <property type="entry name" value="TRAM"/>
    <property type="match status" value="1"/>
</dbReference>
<evidence type="ECO:0000256" key="7">
    <source>
        <dbReference type="ARBA" id="ARBA00022723"/>
    </source>
</evidence>
<protein>
    <recommendedName>
        <fullName evidence="10 14">tRNA-2-methylthio-N(6)-dimethylallyladenosine synthase</fullName>
        <ecNumber evidence="10 14">2.8.4.3</ecNumber>
    </recommendedName>
    <alternativeName>
        <fullName evidence="14">(Dimethylallyl)adenosine tRNA methylthiotransferase MiaB</fullName>
    </alternativeName>
    <alternativeName>
        <fullName evidence="14">tRNA-i(6)A37 methylthiotransferase</fullName>
    </alternativeName>
</protein>
<comment type="subunit">
    <text evidence="14">Monomer.</text>
</comment>
<feature type="domain" description="MTTase N-terminal" evidence="16">
    <location>
        <begin position="3"/>
        <end position="120"/>
    </location>
</feature>
<evidence type="ECO:0000256" key="3">
    <source>
        <dbReference type="ARBA" id="ARBA00022490"/>
    </source>
</evidence>
<dbReference type="InterPro" id="IPR006463">
    <property type="entry name" value="MiaB_methiolase"/>
</dbReference>
<evidence type="ECO:0000259" key="15">
    <source>
        <dbReference type="PROSITE" id="PS50926"/>
    </source>
</evidence>
<feature type="binding site" evidence="14">
    <location>
        <position position="12"/>
    </location>
    <ligand>
        <name>[4Fe-4S] cluster</name>
        <dbReference type="ChEBI" id="CHEBI:49883"/>
        <label>1</label>
    </ligand>
</feature>
<dbReference type="AlphaFoldDB" id="A0A6L8LX90"/>
<dbReference type="InterPro" id="IPR002792">
    <property type="entry name" value="TRAM_dom"/>
</dbReference>
<keyword evidence="5 14" id="KW-0949">S-adenosyl-L-methionine</keyword>
<dbReference type="HAMAP" id="MF_01864">
    <property type="entry name" value="tRNA_metthiotr_MiaB"/>
    <property type="match status" value="1"/>
</dbReference>
<feature type="binding site" evidence="14">
    <location>
        <position position="157"/>
    </location>
    <ligand>
        <name>[4Fe-4S] cluster</name>
        <dbReference type="ChEBI" id="CHEBI:49883"/>
        <label>2</label>
        <note>4Fe-4S-S-AdoMet</note>
    </ligand>
</feature>
<evidence type="ECO:0000256" key="9">
    <source>
        <dbReference type="ARBA" id="ARBA00023014"/>
    </source>
</evidence>
<dbReference type="PROSITE" id="PS50926">
    <property type="entry name" value="TRAM"/>
    <property type="match status" value="1"/>
</dbReference>
<keyword evidence="6 14" id="KW-0819">tRNA processing</keyword>
<reference evidence="18 19" key="1">
    <citation type="submission" date="2020-01" db="EMBL/GenBank/DDBJ databases">
        <title>Draft Genome Sequence of Vibrio sp. strain OCN044, Isolated from a Healthy Coral at Palmyra Atoll.</title>
        <authorList>
            <person name="Videau P."/>
            <person name="Loughran R."/>
            <person name="Esquivel A."/>
            <person name="Deadmond M."/>
            <person name="Paddock B.E."/>
            <person name="Saw J.H."/>
            <person name="Ushijima B."/>
        </authorList>
    </citation>
    <scope>NUCLEOTIDE SEQUENCE [LARGE SCALE GENOMIC DNA]</scope>
    <source>
        <strain evidence="18 19">OCN044</strain>
    </source>
</reference>
<dbReference type="SMART" id="SM00729">
    <property type="entry name" value="Elp3"/>
    <property type="match status" value="1"/>
</dbReference>
<evidence type="ECO:0000256" key="11">
    <source>
        <dbReference type="ARBA" id="ARBA00050926"/>
    </source>
</evidence>
<dbReference type="EMBL" id="WWEU01000001">
    <property type="protein sequence ID" value="MYM57789.1"/>
    <property type="molecule type" value="Genomic_DNA"/>
</dbReference>
<accession>A0A6L8LX90</accession>
<dbReference type="PANTHER" id="PTHR43020">
    <property type="entry name" value="CDK5 REGULATORY SUBUNIT-ASSOCIATED PROTEIN 1"/>
    <property type="match status" value="1"/>
</dbReference>
<gene>
    <name evidence="14 18" type="primary">miaB</name>
    <name evidence="18" type="ORF">GTG28_00910</name>
</gene>
<feature type="binding site" evidence="14">
    <location>
        <position position="49"/>
    </location>
    <ligand>
        <name>[4Fe-4S] cluster</name>
        <dbReference type="ChEBI" id="CHEBI:49883"/>
        <label>1</label>
    </ligand>
</feature>
<evidence type="ECO:0000256" key="12">
    <source>
        <dbReference type="ARBA" id="ARBA00052380"/>
    </source>
</evidence>
<dbReference type="SFLD" id="SFLDG01061">
    <property type="entry name" value="methylthiotransferase"/>
    <property type="match status" value="1"/>
</dbReference>
<feature type="binding site" evidence="14">
    <location>
        <position position="83"/>
    </location>
    <ligand>
        <name>[4Fe-4S] cluster</name>
        <dbReference type="ChEBI" id="CHEBI:49883"/>
        <label>1</label>
    </ligand>
</feature>
<dbReference type="NCBIfam" id="TIGR01574">
    <property type="entry name" value="miaB-methiolase"/>
    <property type="match status" value="1"/>
</dbReference>
<dbReference type="InterPro" id="IPR005839">
    <property type="entry name" value="Methylthiotransferase"/>
</dbReference>
<comment type="catalytic activity">
    <reaction evidence="12">
        <text>2-thio-N(6)-dimethylallyladenosine(37) in tRNA + S-adenosyl-L-methionine = 2-methylsulfanyl-N(6)-dimethylallyladenosine(37) in tRNA + S-adenosyl-L-homocysteine + H(+)</text>
        <dbReference type="Rhea" id="RHEA:37063"/>
        <dbReference type="Rhea" id="RHEA-COMP:10376"/>
        <dbReference type="Rhea" id="RHEA-COMP:10377"/>
        <dbReference type="ChEBI" id="CHEBI:15378"/>
        <dbReference type="ChEBI" id="CHEBI:57856"/>
        <dbReference type="ChEBI" id="CHEBI:59789"/>
        <dbReference type="ChEBI" id="CHEBI:74416"/>
        <dbReference type="ChEBI" id="CHEBI:74417"/>
    </reaction>
    <physiologicalReaction direction="left-to-right" evidence="12">
        <dbReference type="Rhea" id="RHEA:37064"/>
    </physiologicalReaction>
</comment>
<evidence type="ECO:0000259" key="17">
    <source>
        <dbReference type="PROSITE" id="PS51918"/>
    </source>
</evidence>
<dbReference type="SFLD" id="SFLDS00029">
    <property type="entry name" value="Radical_SAM"/>
    <property type="match status" value="1"/>
</dbReference>
<dbReference type="Gene3D" id="3.80.30.20">
    <property type="entry name" value="tm_1862 like domain"/>
    <property type="match status" value="1"/>
</dbReference>
<dbReference type="PROSITE" id="PS51918">
    <property type="entry name" value="RADICAL_SAM"/>
    <property type="match status" value="1"/>
</dbReference>
<name>A0A6L8LX90_9VIBR</name>
<dbReference type="Gene3D" id="3.40.50.12160">
    <property type="entry name" value="Methylthiotransferase, N-terminal domain"/>
    <property type="match status" value="1"/>
</dbReference>
<dbReference type="InterPro" id="IPR038135">
    <property type="entry name" value="Methylthiotransferase_N_sf"/>
</dbReference>
<dbReference type="SFLD" id="SFLDG01082">
    <property type="entry name" value="B12-binding_domain_containing"/>
    <property type="match status" value="1"/>
</dbReference>
<evidence type="ECO:0000256" key="2">
    <source>
        <dbReference type="ARBA" id="ARBA00022485"/>
    </source>
</evidence>
<keyword evidence="7 14" id="KW-0479">Metal-binding</keyword>
<dbReference type="Proteomes" id="UP000478571">
    <property type="component" value="Unassembled WGS sequence"/>
</dbReference>
<evidence type="ECO:0000256" key="1">
    <source>
        <dbReference type="ARBA" id="ARBA00003234"/>
    </source>
</evidence>
<organism evidence="18 19">
    <name type="scientific">Vibrio tetraodonis subsp. pristinus</name>
    <dbReference type="NCBI Taxonomy" id="2695891"/>
    <lineage>
        <taxon>Bacteria</taxon>
        <taxon>Pseudomonadati</taxon>
        <taxon>Pseudomonadota</taxon>
        <taxon>Gammaproteobacteria</taxon>
        <taxon>Vibrionales</taxon>
        <taxon>Vibrionaceae</taxon>
        <taxon>Vibrio</taxon>
    </lineage>
</organism>
<dbReference type="InterPro" id="IPR058240">
    <property type="entry name" value="rSAM_sf"/>
</dbReference>
<dbReference type="InterPro" id="IPR007197">
    <property type="entry name" value="rSAM"/>
</dbReference>
<feature type="domain" description="Radical SAM core" evidence="17">
    <location>
        <begin position="143"/>
        <end position="375"/>
    </location>
</feature>
<dbReference type="RefSeq" id="WP_160926158.1">
    <property type="nucleotide sequence ID" value="NZ_WWEU01000001.1"/>
</dbReference>
<dbReference type="SUPFAM" id="SSF102114">
    <property type="entry name" value="Radical SAM enzymes"/>
    <property type="match status" value="1"/>
</dbReference>
<evidence type="ECO:0000256" key="14">
    <source>
        <dbReference type="HAMAP-Rule" id="MF_01864"/>
    </source>
</evidence>
<comment type="catalytic activity">
    <reaction evidence="11">
        <text>N(6)-dimethylallyladenosine(37) in tRNA + (sulfur carrier)-SH + AH2 + S-adenosyl-L-methionine = 2-thio-N(6)-dimethylallyladenosine(37) in tRNA + (sulfur carrier)-H + 5'-deoxyadenosine + L-methionine + A + H(+)</text>
        <dbReference type="Rhea" id="RHEA:36339"/>
        <dbReference type="Rhea" id="RHEA-COMP:10375"/>
        <dbReference type="Rhea" id="RHEA-COMP:10377"/>
        <dbReference type="Rhea" id="RHEA-COMP:14737"/>
        <dbReference type="Rhea" id="RHEA-COMP:14739"/>
        <dbReference type="ChEBI" id="CHEBI:13193"/>
        <dbReference type="ChEBI" id="CHEBI:15378"/>
        <dbReference type="ChEBI" id="CHEBI:17319"/>
        <dbReference type="ChEBI" id="CHEBI:17499"/>
        <dbReference type="ChEBI" id="CHEBI:29917"/>
        <dbReference type="ChEBI" id="CHEBI:57844"/>
        <dbReference type="ChEBI" id="CHEBI:59789"/>
        <dbReference type="ChEBI" id="CHEBI:64428"/>
        <dbReference type="ChEBI" id="CHEBI:74415"/>
        <dbReference type="ChEBI" id="CHEBI:74416"/>
    </reaction>
    <physiologicalReaction direction="left-to-right" evidence="11">
        <dbReference type="Rhea" id="RHEA:36340"/>
    </physiologicalReaction>
</comment>